<evidence type="ECO:0000259" key="7">
    <source>
        <dbReference type="Pfam" id="PF14322"/>
    </source>
</evidence>
<evidence type="ECO:0000259" key="6">
    <source>
        <dbReference type="Pfam" id="PF07980"/>
    </source>
</evidence>
<feature type="domain" description="SusD-like N-terminal" evidence="7">
    <location>
        <begin position="74"/>
        <end position="234"/>
    </location>
</feature>
<keyword evidence="5" id="KW-0998">Cell outer membrane</keyword>
<proteinExistence type="inferred from homology"/>
<dbReference type="InterPro" id="IPR011990">
    <property type="entry name" value="TPR-like_helical_dom_sf"/>
</dbReference>
<comment type="similarity">
    <text evidence="2">Belongs to the SusD family.</text>
</comment>
<evidence type="ECO:0000256" key="5">
    <source>
        <dbReference type="ARBA" id="ARBA00023237"/>
    </source>
</evidence>
<dbReference type="PROSITE" id="PS51257">
    <property type="entry name" value="PROKAR_LIPOPROTEIN"/>
    <property type="match status" value="1"/>
</dbReference>
<comment type="subcellular location">
    <subcellularLocation>
        <location evidence="1">Cell outer membrane</location>
    </subcellularLocation>
</comment>
<evidence type="ECO:0000313" key="9">
    <source>
        <dbReference type="Proteomes" id="UP001325680"/>
    </source>
</evidence>
<dbReference type="EMBL" id="CP139960">
    <property type="protein sequence ID" value="WQD37254.1"/>
    <property type="molecule type" value="Genomic_DNA"/>
</dbReference>
<accession>A0ABZ0W2V6</accession>
<evidence type="ECO:0000256" key="4">
    <source>
        <dbReference type="ARBA" id="ARBA00023136"/>
    </source>
</evidence>
<protein>
    <submittedName>
        <fullName evidence="8">RagB/SusD family nutrient uptake outer membrane protein</fullName>
    </submittedName>
</protein>
<evidence type="ECO:0000313" key="8">
    <source>
        <dbReference type="EMBL" id="WQD37254.1"/>
    </source>
</evidence>
<feature type="domain" description="RagB/SusD" evidence="6">
    <location>
        <begin position="382"/>
        <end position="470"/>
    </location>
</feature>
<dbReference type="Gene3D" id="1.25.40.390">
    <property type="match status" value="1"/>
</dbReference>
<dbReference type="InterPro" id="IPR012944">
    <property type="entry name" value="SusD_RagB_dom"/>
</dbReference>
<keyword evidence="9" id="KW-1185">Reference proteome</keyword>
<reference evidence="8 9" key="1">
    <citation type="submission" date="2023-12" db="EMBL/GenBank/DDBJ databases">
        <title>Genome sequencing and assembly of bacterial species from a model synthetic community.</title>
        <authorList>
            <person name="Hogle S.L."/>
        </authorList>
    </citation>
    <scope>NUCLEOTIDE SEQUENCE [LARGE SCALE GENOMIC DNA]</scope>
    <source>
        <strain evidence="8 9">HAMBI_3031</strain>
    </source>
</reference>
<gene>
    <name evidence="8" type="ORF">U0035_16415</name>
</gene>
<keyword evidence="4" id="KW-0472">Membrane</keyword>
<evidence type="ECO:0000256" key="1">
    <source>
        <dbReference type="ARBA" id="ARBA00004442"/>
    </source>
</evidence>
<organism evidence="8 9">
    <name type="scientific">Niabella yanshanensis</name>
    <dbReference type="NCBI Taxonomy" id="577386"/>
    <lineage>
        <taxon>Bacteria</taxon>
        <taxon>Pseudomonadati</taxon>
        <taxon>Bacteroidota</taxon>
        <taxon>Chitinophagia</taxon>
        <taxon>Chitinophagales</taxon>
        <taxon>Chitinophagaceae</taxon>
        <taxon>Niabella</taxon>
    </lineage>
</organism>
<dbReference type="Pfam" id="PF07980">
    <property type="entry name" value="SusD_RagB"/>
    <property type="match status" value="1"/>
</dbReference>
<keyword evidence="3" id="KW-0732">Signal</keyword>
<dbReference type="InterPro" id="IPR033985">
    <property type="entry name" value="SusD-like_N"/>
</dbReference>
<evidence type="ECO:0000256" key="3">
    <source>
        <dbReference type="ARBA" id="ARBA00022729"/>
    </source>
</evidence>
<dbReference type="RefSeq" id="WP_211316504.1">
    <property type="nucleotide sequence ID" value="NZ_CP139960.1"/>
</dbReference>
<sequence length="509" mass="57421">MKKYILGALLFVVIFTACKKSYLETAPSDAANPETVFQNTRNVESAVNGLAKMMTMQYLESQGFNGEGTIKMFYGNYPGADFYVNLTGWAPIINATYNQLSTSIYDYYPWYYYYKIIGNANTIIAKVDNVEGVEADKQFLKAQALSYRAYCYMMLVQLYGHRWSDSQNGATKAVVLRLDQSTGDIPVSTLGDSYNQIYKDLDDAIALYESSKNVRGRNFEMDKSVAYAIYARAALNKQDYPNAEKYAKMARTGYALMSNTEYKNGFSNPTSEWIWSSYGASDETLYFYSFLAYIGYNSTAGAVRTTPKCINKILFGKIPTSDIRKSLFLNPAGYTYTNGTGVASSALAAYGRTLYPDLQSNATLYAFMQFKFKANDMPGVGHLVHFRSSEMLLIEAEAKYFQNKAATEVQALLIELNKTTGRDPDYAISKTGTELLDEIKFYRSIELWGEGFDWFDLKRWGATITRVSTAQGGSFPAALAVTIKPEDNNKWTWVIPNREFDYNTRINEQ</sequence>
<name>A0ABZ0W2V6_9BACT</name>
<dbReference type="Proteomes" id="UP001325680">
    <property type="component" value="Chromosome"/>
</dbReference>
<evidence type="ECO:0000256" key="2">
    <source>
        <dbReference type="ARBA" id="ARBA00006275"/>
    </source>
</evidence>
<dbReference type="SUPFAM" id="SSF48452">
    <property type="entry name" value="TPR-like"/>
    <property type="match status" value="1"/>
</dbReference>
<dbReference type="Pfam" id="PF14322">
    <property type="entry name" value="SusD-like_3"/>
    <property type="match status" value="1"/>
</dbReference>